<dbReference type="RefSeq" id="WP_116301790.1">
    <property type="nucleotide sequence ID" value="NZ_NFZV01000006.1"/>
</dbReference>
<gene>
    <name evidence="2" type="ORF">CAL65_09230</name>
</gene>
<protein>
    <recommendedName>
        <fullName evidence="1">Protein kinase domain-containing protein</fullName>
    </recommendedName>
</protein>
<dbReference type="InterPro" id="IPR000719">
    <property type="entry name" value="Prot_kinase_dom"/>
</dbReference>
<feature type="domain" description="Protein kinase" evidence="1">
    <location>
        <begin position="26"/>
        <end position="208"/>
    </location>
</feature>
<dbReference type="AlphaFoldDB" id="A0A3E0WXC7"/>
<reference evidence="3" key="1">
    <citation type="submission" date="2017-05" db="EMBL/GenBank/DDBJ databases">
        <authorList>
            <person name="Sharma S."/>
            <person name="Sidhu C."/>
            <person name="Pinnaka A.K."/>
        </authorList>
    </citation>
    <scope>NUCLEOTIDE SEQUENCE [LARGE SCALE GENOMIC DNA]</scope>
    <source>
        <strain evidence="3">AK93</strain>
    </source>
</reference>
<evidence type="ECO:0000259" key="1">
    <source>
        <dbReference type="PROSITE" id="PS50011"/>
    </source>
</evidence>
<dbReference type="PROSITE" id="PS00108">
    <property type="entry name" value="PROTEIN_KINASE_ST"/>
    <property type="match status" value="1"/>
</dbReference>
<organism evidence="2 3">
    <name type="scientific">Alkalilimnicola ehrlichii</name>
    <dbReference type="NCBI Taxonomy" id="351052"/>
    <lineage>
        <taxon>Bacteria</taxon>
        <taxon>Pseudomonadati</taxon>
        <taxon>Pseudomonadota</taxon>
        <taxon>Gammaproteobacteria</taxon>
        <taxon>Chromatiales</taxon>
        <taxon>Ectothiorhodospiraceae</taxon>
        <taxon>Alkalilimnicola</taxon>
    </lineage>
</organism>
<evidence type="ECO:0000313" key="2">
    <source>
        <dbReference type="EMBL" id="RFA37458.1"/>
    </source>
</evidence>
<sequence>MKIYWHEKAGDAFKEVISKNADDPFRLASEFFKTHARSTVAKAEVAGEPVIIKRFNVVDWSSRLKRVLGPSLALRSWRNAELILNLGIKTPYPLARIEAKEGWLTPCPILVFEYAEGIAADEYFADPSIGRAAKERVALRLAQSISYLHSAGYAHRDLKGKNVLIYNEEPWIIDLDTLRRPLLKAQLIRGIHRDHAMLKNIFEAYTIR</sequence>
<dbReference type="Proteomes" id="UP000256763">
    <property type="component" value="Unassembled WGS sequence"/>
</dbReference>
<name>A0A3E0WXC7_9GAMM</name>
<dbReference type="GO" id="GO:0004672">
    <property type="term" value="F:protein kinase activity"/>
    <property type="evidence" value="ECO:0007669"/>
    <property type="project" value="InterPro"/>
</dbReference>
<dbReference type="SUPFAM" id="SSF56112">
    <property type="entry name" value="Protein kinase-like (PK-like)"/>
    <property type="match status" value="1"/>
</dbReference>
<dbReference type="GO" id="GO:0005524">
    <property type="term" value="F:ATP binding"/>
    <property type="evidence" value="ECO:0007669"/>
    <property type="project" value="InterPro"/>
</dbReference>
<evidence type="ECO:0000313" key="3">
    <source>
        <dbReference type="Proteomes" id="UP000256763"/>
    </source>
</evidence>
<accession>A0A3E0WXC7</accession>
<dbReference type="Gene3D" id="1.10.510.10">
    <property type="entry name" value="Transferase(Phosphotransferase) domain 1"/>
    <property type="match status" value="1"/>
</dbReference>
<dbReference type="InterPro" id="IPR008271">
    <property type="entry name" value="Ser/Thr_kinase_AS"/>
</dbReference>
<keyword evidence="3" id="KW-1185">Reference proteome</keyword>
<dbReference type="Pfam" id="PF00069">
    <property type="entry name" value="Pkinase"/>
    <property type="match status" value="1"/>
</dbReference>
<dbReference type="OrthoDB" id="8532943at2"/>
<dbReference type="PROSITE" id="PS50011">
    <property type="entry name" value="PROTEIN_KINASE_DOM"/>
    <property type="match status" value="1"/>
</dbReference>
<dbReference type="InterPro" id="IPR011009">
    <property type="entry name" value="Kinase-like_dom_sf"/>
</dbReference>
<dbReference type="EMBL" id="NFZW01000007">
    <property type="protein sequence ID" value="RFA37458.1"/>
    <property type="molecule type" value="Genomic_DNA"/>
</dbReference>
<comment type="caution">
    <text evidence="2">The sequence shown here is derived from an EMBL/GenBank/DDBJ whole genome shotgun (WGS) entry which is preliminary data.</text>
</comment>
<proteinExistence type="predicted"/>